<reference evidence="3" key="1">
    <citation type="submission" date="2016-07" db="EMBL/GenBank/DDBJ databases">
        <authorList>
            <person name="Florea S."/>
            <person name="Webb J.S."/>
            <person name="Jaromczyk J."/>
            <person name="Schardl C.L."/>
        </authorList>
    </citation>
    <scope>NUCLEOTIDE SEQUENCE [LARGE SCALE GENOMIC DNA]</scope>
    <source>
        <strain evidence="3">MIT 01-6242</strain>
    </source>
</reference>
<dbReference type="RefSeq" id="WP_066340940.1">
    <property type="nucleotide sequence ID" value="NZ_CP016503.1"/>
</dbReference>
<name>A0A1B1U6E9_9HELI</name>
<feature type="domain" description="NYN" evidence="1">
    <location>
        <begin position="40"/>
        <end position="203"/>
    </location>
</feature>
<dbReference type="KEGG" id="het:BBW65_05780"/>
<sequence>MEFWYNDCLIKYTKGNIADMENQTQTNNQNTIQPSIERNKIAIFVDWENLRKDIEKAQRFIRQHDPNFISNNRYIDYNNKDHIIYFLNFFLEPNEYLYRIFFYTSMPLEADPAQNISEHPRKKEIEEFINGIAQSPYCALRLGKLKYINGNFQQKQVDMLMGLDIAHLSYNKLVDSILVFSKDTDIIPALKCARICGIQVKIAHLKEGLILSDGFKIHSDVIVEREYKNIIF</sequence>
<proteinExistence type="predicted"/>
<dbReference type="Proteomes" id="UP000092884">
    <property type="component" value="Chromosome"/>
</dbReference>
<protein>
    <recommendedName>
        <fullName evidence="1">NYN domain-containing protein</fullName>
    </recommendedName>
</protein>
<evidence type="ECO:0000313" key="3">
    <source>
        <dbReference type="Proteomes" id="UP000092884"/>
    </source>
</evidence>
<accession>A0A1B1U6E9</accession>
<keyword evidence="3" id="KW-1185">Reference proteome</keyword>
<dbReference type="CDD" id="cd18722">
    <property type="entry name" value="PIN_NicB-like"/>
    <property type="match status" value="1"/>
</dbReference>
<evidence type="ECO:0000259" key="1">
    <source>
        <dbReference type="Pfam" id="PF01936"/>
    </source>
</evidence>
<gene>
    <name evidence="2" type="ORF">BBW65_05780</name>
</gene>
<dbReference type="InterPro" id="IPR021139">
    <property type="entry name" value="NYN"/>
</dbReference>
<dbReference type="Pfam" id="PF01936">
    <property type="entry name" value="NYN"/>
    <property type="match status" value="1"/>
</dbReference>
<evidence type="ECO:0000313" key="2">
    <source>
        <dbReference type="EMBL" id="ANV98339.1"/>
    </source>
</evidence>
<dbReference type="EMBL" id="CP016503">
    <property type="protein sequence ID" value="ANV98339.1"/>
    <property type="molecule type" value="Genomic_DNA"/>
</dbReference>
<organism evidence="2 3">
    <name type="scientific">Helicobacter enhydrae</name>
    <dbReference type="NCBI Taxonomy" id="222136"/>
    <lineage>
        <taxon>Bacteria</taxon>
        <taxon>Pseudomonadati</taxon>
        <taxon>Campylobacterota</taxon>
        <taxon>Epsilonproteobacteria</taxon>
        <taxon>Campylobacterales</taxon>
        <taxon>Helicobacteraceae</taxon>
        <taxon>Helicobacter</taxon>
    </lineage>
</organism>
<dbReference type="OrthoDB" id="9794137at2"/>
<dbReference type="Gene3D" id="3.40.50.1010">
    <property type="entry name" value="5'-nuclease"/>
    <property type="match status" value="1"/>
</dbReference>
<dbReference type="AlphaFoldDB" id="A0A1B1U6E9"/>
<dbReference type="STRING" id="222136.BBW65_05780"/>
<dbReference type="GO" id="GO:0004540">
    <property type="term" value="F:RNA nuclease activity"/>
    <property type="evidence" value="ECO:0007669"/>
    <property type="project" value="InterPro"/>
</dbReference>